<dbReference type="InterPro" id="IPR018201">
    <property type="entry name" value="Ketoacyl_synth_AS"/>
</dbReference>
<dbReference type="SUPFAM" id="SSF52151">
    <property type="entry name" value="FabD/lysophospholipase-like"/>
    <property type="match status" value="1"/>
</dbReference>
<reference evidence="9" key="1">
    <citation type="submission" date="2023-05" db="EMBL/GenBank/DDBJ databases">
        <title>Streptantibioticus silvisoli sp. nov., acidotolerant actinomycetes 1 from pine litter.</title>
        <authorList>
            <person name="Swiecimska M."/>
            <person name="Golinska P."/>
            <person name="Sangal V."/>
            <person name="Wachnowicz B."/>
            <person name="Goodfellow M."/>
        </authorList>
    </citation>
    <scope>NUCLEOTIDE SEQUENCE</scope>
    <source>
        <strain evidence="9">SL13</strain>
    </source>
</reference>
<evidence type="ECO:0000256" key="4">
    <source>
        <dbReference type="ARBA" id="ARBA00023194"/>
    </source>
</evidence>
<dbReference type="InterPro" id="IPR016035">
    <property type="entry name" value="Acyl_Trfase/lysoPLipase"/>
</dbReference>
<dbReference type="EMBL" id="JABXJJ020000018">
    <property type="protein sequence ID" value="MDI5970846.1"/>
    <property type="molecule type" value="Genomic_DNA"/>
</dbReference>
<evidence type="ECO:0000256" key="2">
    <source>
        <dbReference type="ARBA" id="ARBA00022553"/>
    </source>
</evidence>
<dbReference type="SUPFAM" id="SSF55048">
    <property type="entry name" value="Probable ACP-binding domain of malonyl-CoA ACP transacylase"/>
    <property type="match status" value="1"/>
</dbReference>
<dbReference type="InterPro" id="IPR016036">
    <property type="entry name" value="Malonyl_transacylase_ACP-bd"/>
</dbReference>
<dbReference type="Pfam" id="PF22621">
    <property type="entry name" value="CurL-like_PKS_C"/>
    <property type="match status" value="1"/>
</dbReference>
<feature type="domain" description="Ketosynthase family 3 (KS3)" evidence="8">
    <location>
        <begin position="5"/>
        <end position="430"/>
    </location>
</feature>
<dbReference type="PANTHER" id="PTHR43775">
    <property type="entry name" value="FATTY ACID SYNTHASE"/>
    <property type="match status" value="1"/>
</dbReference>
<feature type="compositionally biased region" description="Low complexity" evidence="6">
    <location>
        <begin position="514"/>
        <end position="530"/>
    </location>
</feature>
<sequence length="1223" mass="129504">MSAAGPAAAVIGMAGRFPGAADPDALWSMLAAGTEAVRRFTPAELRAAGVAGETLADPGYVPFGADLPGIEDFDAAFFGITPADARLTDPQHRVLLECVWAALEDAGTPPTAHGGRIGVFASTSLSSYLLHHVLRHPDHRDQAFSYPVLLGNDKDFLATRISYALDLHGPSVSVQSACSSSLVAVDQACAALRAGRCDVAVAGGVSVFTPQTVGHRHLSGGTYSRDGHCRPFDAAASGMVRGSGCGVVVLKRLDDALADRDHIHAVVAGTAVNNDGRTKAAYTAPSAEGQHEVIRACLDACAVPASRIGYVEAHGTGTYLGDPIEVAALHRAYRDGGDPPHECALGSVKANIGHLDAAAGVTGLIKTVLVLRHQAIPPQINFTEPNPELRLPETPFTVTTHLVRPARPLLAAAVTSLGIGGTNAHCVLTPAPAPPGRPPAPAGAYTLRLSAPDEDRVRDAAGDLLAHLERHPGTRLDDLAHTLAHGRLPLDHRTAVTASTVREAVARLRDLRDGTPTGPGTPDPGRVGDTSHARTVRLPGIRLRRERHWIEAGSPAPPARAANPQDPGAPADPVEAAAEVFRTRLGVAAVGPDDDFFALGGDSLHAIEAVDALNRHLGAHLSLERFTSLRTPRLVARWCDEPHDDQDTMVVVKEGAAGHERGPVFLIHPSGGTIAFAQALARHTTDTSPVHAIRYPAALRETLTTVARMARHYVRLIRRAQPYGPYRIGGYSLGGSIALEAARLLTDSGEYVEQVLLWDTRPPGAQPAALPEQDFRDLFPGLLRLMFALPGPSDPAAPASYRTAEEAIESVRRPDWTPATVRELRTLYDVWRVCDRAAAGHRPPPYGGAVHLFAAREPLPQGAPGAFAGGAPCTAEEWRPYLTGDLRVTVVPGHHFSMFDPQRLPALAAAYDRALRTAPPAAYDRALRTAPPAPDPGARPVALLFPGQGSQHTGMGRELLARYPDLVAEADQVLGYSIAAVCAGDPRRPLKDTAYGQPAIYVVGALAARDHLREYGEHPAVLLGHSVGEYNALEAAGVFTFAEGLRLVAARAAAMSRIAGGMIAVTGLSCPEILAVVGDHGPVDLAAVNAPRNHSLAGPEEDLEALTPVLLERGARSVRRLNVSGPFHSRLMAPAAARFRSCVEDLAPRWSAPAAPVIANTTARPHTVEALPDELVAQIDHPVRWARSLERAIADHDPRFHEIGGRRVLTPMVTQVRAALPDR</sequence>
<dbReference type="PANTHER" id="PTHR43775:SF37">
    <property type="entry name" value="SI:DKEY-61P9.11"/>
    <property type="match status" value="1"/>
</dbReference>
<keyword evidence="1" id="KW-0596">Phosphopantetheine</keyword>
<feature type="region of interest" description="Disordered" evidence="6">
    <location>
        <begin position="553"/>
        <end position="572"/>
    </location>
</feature>
<evidence type="ECO:0000259" key="7">
    <source>
        <dbReference type="PROSITE" id="PS50075"/>
    </source>
</evidence>
<gene>
    <name evidence="9" type="ORF">POF50_016100</name>
</gene>
<keyword evidence="2" id="KW-0597">Phosphoprotein</keyword>
<evidence type="ECO:0000313" key="9">
    <source>
        <dbReference type="EMBL" id="MDI5970846.1"/>
    </source>
</evidence>
<evidence type="ECO:0000256" key="1">
    <source>
        <dbReference type="ARBA" id="ARBA00022450"/>
    </source>
</evidence>
<evidence type="ECO:0000259" key="8">
    <source>
        <dbReference type="PROSITE" id="PS52004"/>
    </source>
</evidence>
<dbReference type="InterPro" id="IPR036736">
    <property type="entry name" value="ACP-like_sf"/>
</dbReference>
<dbReference type="InterPro" id="IPR006162">
    <property type="entry name" value="Ppantetheine_attach_site"/>
</dbReference>
<comment type="caution">
    <text evidence="9">The sequence shown here is derived from an EMBL/GenBank/DDBJ whole genome shotgun (WGS) entry which is preliminary data.</text>
</comment>
<dbReference type="PROSITE" id="PS00606">
    <property type="entry name" value="KS3_1"/>
    <property type="match status" value="1"/>
</dbReference>
<dbReference type="Gene3D" id="3.40.47.10">
    <property type="match status" value="1"/>
</dbReference>
<evidence type="ECO:0000256" key="3">
    <source>
        <dbReference type="ARBA" id="ARBA00022679"/>
    </source>
</evidence>
<dbReference type="Gene3D" id="1.10.1200.10">
    <property type="entry name" value="ACP-like"/>
    <property type="match status" value="1"/>
</dbReference>
<dbReference type="RefSeq" id="WP_282698764.1">
    <property type="nucleotide sequence ID" value="NZ_JABXJJ020000018.1"/>
</dbReference>
<feature type="region of interest" description="Disordered" evidence="6">
    <location>
        <begin position="511"/>
        <end position="531"/>
    </location>
</feature>
<dbReference type="SUPFAM" id="SSF47336">
    <property type="entry name" value="ACP-like"/>
    <property type="match status" value="1"/>
</dbReference>
<dbReference type="PROSITE" id="PS00012">
    <property type="entry name" value="PHOSPHOPANTETHEINE"/>
    <property type="match status" value="1"/>
</dbReference>
<accession>A0AA90H3X8</accession>
<name>A0AA90H3X8_9ACTN</name>
<organism evidence="9">
    <name type="scientific">Streptantibioticus silvisoli</name>
    <dbReference type="NCBI Taxonomy" id="2705255"/>
    <lineage>
        <taxon>Bacteria</taxon>
        <taxon>Bacillati</taxon>
        <taxon>Actinomycetota</taxon>
        <taxon>Actinomycetes</taxon>
        <taxon>Kitasatosporales</taxon>
        <taxon>Streptomycetaceae</taxon>
        <taxon>Streptantibioticus</taxon>
    </lineage>
</organism>
<dbReference type="GO" id="GO:0005886">
    <property type="term" value="C:plasma membrane"/>
    <property type="evidence" value="ECO:0007669"/>
    <property type="project" value="TreeGrafter"/>
</dbReference>
<dbReference type="Gene3D" id="3.40.50.1820">
    <property type="entry name" value="alpha/beta hydrolase"/>
    <property type="match status" value="1"/>
</dbReference>
<dbReference type="AlphaFoldDB" id="A0AA90H3X8"/>
<keyword evidence="5" id="KW-0012">Acyltransferase</keyword>
<keyword evidence="4" id="KW-0045">Antibiotic biosynthesis</keyword>
<dbReference type="Pfam" id="PF02801">
    <property type="entry name" value="Ketoacyl-synt_C"/>
    <property type="match status" value="1"/>
</dbReference>
<dbReference type="Pfam" id="PF00550">
    <property type="entry name" value="PP-binding"/>
    <property type="match status" value="1"/>
</dbReference>
<dbReference type="SUPFAM" id="SSF53901">
    <property type="entry name" value="Thiolase-like"/>
    <property type="match status" value="1"/>
</dbReference>
<keyword evidence="3" id="KW-0808">Transferase</keyword>
<dbReference type="InterPro" id="IPR014043">
    <property type="entry name" value="Acyl_transferase_dom"/>
</dbReference>
<evidence type="ECO:0000256" key="5">
    <source>
        <dbReference type="ARBA" id="ARBA00023315"/>
    </source>
</evidence>
<dbReference type="InterPro" id="IPR016039">
    <property type="entry name" value="Thiolase-like"/>
</dbReference>
<dbReference type="InterPro" id="IPR009081">
    <property type="entry name" value="PP-bd_ACP"/>
</dbReference>
<dbReference type="GO" id="GO:0004312">
    <property type="term" value="F:fatty acid synthase activity"/>
    <property type="evidence" value="ECO:0007669"/>
    <property type="project" value="TreeGrafter"/>
</dbReference>
<dbReference type="InterPro" id="IPR014031">
    <property type="entry name" value="Ketoacyl_synth_C"/>
</dbReference>
<dbReference type="CDD" id="cd00833">
    <property type="entry name" value="PKS"/>
    <property type="match status" value="1"/>
</dbReference>
<evidence type="ECO:0000256" key="6">
    <source>
        <dbReference type="SAM" id="MobiDB-lite"/>
    </source>
</evidence>
<dbReference type="InterPro" id="IPR050091">
    <property type="entry name" value="PKS_NRPS_Biosynth_Enz"/>
</dbReference>
<protein>
    <submittedName>
        <fullName evidence="9">Beta-ketoacyl synthase N-terminal-like domain-containing protein</fullName>
    </submittedName>
</protein>
<dbReference type="PROSITE" id="PS50075">
    <property type="entry name" value="CARRIER"/>
    <property type="match status" value="1"/>
</dbReference>
<dbReference type="InterPro" id="IPR020841">
    <property type="entry name" value="PKS_Beta-ketoAc_synthase_dom"/>
</dbReference>
<dbReference type="InterPro" id="IPR014030">
    <property type="entry name" value="Ketoacyl_synth_N"/>
</dbReference>
<dbReference type="PROSITE" id="PS52004">
    <property type="entry name" value="KS3_2"/>
    <property type="match status" value="1"/>
</dbReference>
<feature type="domain" description="Carrier" evidence="7">
    <location>
        <begin position="568"/>
        <end position="643"/>
    </location>
</feature>
<dbReference type="SMART" id="SM00825">
    <property type="entry name" value="PKS_KS"/>
    <property type="match status" value="1"/>
</dbReference>
<dbReference type="GO" id="GO:0006633">
    <property type="term" value="P:fatty acid biosynthetic process"/>
    <property type="evidence" value="ECO:0007669"/>
    <property type="project" value="InterPro"/>
</dbReference>
<dbReference type="Gene3D" id="3.30.70.250">
    <property type="entry name" value="Malonyl-CoA ACP transacylase, ACP-binding"/>
    <property type="match status" value="1"/>
</dbReference>
<dbReference type="SMART" id="SM00827">
    <property type="entry name" value="PKS_AT"/>
    <property type="match status" value="1"/>
</dbReference>
<dbReference type="InterPro" id="IPR029058">
    <property type="entry name" value="AB_hydrolase_fold"/>
</dbReference>
<dbReference type="InterPro" id="IPR001227">
    <property type="entry name" value="Ac_transferase_dom_sf"/>
</dbReference>
<proteinExistence type="predicted"/>
<dbReference type="GO" id="GO:0004315">
    <property type="term" value="F:3-oxoacyl-[acyl-carrier-protein] synthase activity"/>
    <property type="evidence" value="ECO:0007669"/>
    <property type="project" value="InterPro"/>
</dbReference>
<dbReference type="Pfam" id="PF00975">
    <property type="entry name" value="Thioesterase"/>
    <property type="match status" value="1"/>
</dbReference>
<dbReference type="SMART" id="SM00824">
    <property type="entry name" value="PKS_TE"/>
    <property type="match status" value="1"/>
</dbReference>
<dbReference type="Pfam" id="PF00698">
    <property type="entry name" value="Acyl_transf_1"/>
    <property type="match status" value="1"/>
</dbReference>
<dbReference type="SUPFAM" id="SSF53474">
    <property type="entry name" value="alpha/beta-Hydrolases"/>
    <property type="match status" value="1"/>
</dbReference>
<dbReference type="GO" id="GO:0005737">
    <property type="term" value="C:cytoplasm"/>
    <property type="evidence" value="ECO:0007669"/>
    <property type="project" value="TreeGrafter"/>
</dbReference>
<dbReference type="InterPro" id="IPR001031">
    <property type="entry name" value="Thioesterase"/>
</dbReference>
<dbReference type="Gene3D" id="1.10.1240.100">
    <property type="match status" value="1"/>
</dbReference>
<dbReference type="GO" id="GO:0071770">
    <property type="term" value="P:DIM/DIP cell wall layer assembly"/>
    <property type="evidence" value="ECO:0007669"/>
    <property type="project" value="TreeGrafter"/>
</dbReference>
<dbReference type="InterPro" id="IPR020802">
    <property type="entry name" value="TesA-like"/>
</dbReference>
<dbReference type="Pfam" id="PF00109">
    <property type="entry name" value="ketoacyl-synt"/>
    <property type="match status" value="1"/>
</dbReference>
<dbReference type="Gene3D" id="3.40.366.10">
    <property type="entry name" value="Malonyl-Coenzyme A Acyl Carrier Protein, domain 2"/>
    <property type="match status" value="1"/>
</dbReference>
<dbReference type="GO" id="GO:0017000">
    <property type="term" value="P:antibiotic biosynthetic process"/>
    <property type="evidence" value="ECO:0007669"/>
    <property type="project" value="UniProtKB-KW"/>
</dbReference>